<keyword evidence="3" id="KW-1185">Reference proteome</keyword>
<gene>
    <name evidence="2" type="ORF">LPB04_19600</name>
</gene>
<evidence type="ECO:0000313" key="3">
    <source>
        <dbReference type="Proteomes" id="UP000593875"/>
    </source>
</evidence>
<protein>
    <submittedName>
        <fullName evidence="2">Type II secretion system protein</fullName>
    </submittedName>
</protein>
<keyword evidence="1" id="KW-0812">Transmembrane</keyword>
<proteinExistence type="predicted"/>
<dbReference type="EMBL" id="CP062941">
    <property type="protein sequence ID" value="QOL52135.1"/>
    <property type="molecule type" value="Genomic_DNA"/>
</dbReference>
<dbReference type="InterPro" id="IPR012902">
    <property type="entry name" value="N_methyl_site"/>
</dbReference>
<dbReference type="Pfam" id="PF07963">
    <property type="entry name" value="N_methyl"/>
    <property type="match status" value="1"/>
</dbReference>
<evidence type="ECO:0000313" key="2">
    <source>
        <dbReference type="EMBL" id="QOL52135.1"/>
    </source>
</evidence>
<reference evidence="2 3" key="1">
    <citation type="submission" date="2020-10" db="EMBL/GenBank/DDBJ databases">
        <title>Genome sequencing of Massilia sp. LPB0304.</title>
        <authorList>
            <person name="Kim J."/>
        </authorList>
    </citation>
    <scope>NUCLEOTIDE SEQUENCE [LARGE SCALE GENOMIC DNA]</scope>
    <source>
        <strain evidence="2 3">LPB0304</strain>
    </source>
</reference>
<dbReference type="AlphaFoldDB" id="A0A7L9UD87"/>
<dbReference type="Proteomes" id="UP000593875">
    <property type="component" value="Chromosome"/>
</dbReference>
<evidence type="ECO:0000256" key="1">
    <source>
        <dbReference type="SAM" id="Phobius"/>
    </source>
</evidence>
<keyword evidence="1" id="KW-0472">Membrane</keyword>
<organism evidence="2 3">
    <name type="scientific">Massilia litorea</name>
    <dbReference type="NCBI Taxonomy" id="2769491"/>
    <lineage>
        <taxon>Bacteria</taxon>
        <taxon>Pseudomonadati</taxon>
        <taxon>Pseudomonadota</taxon>
        <taxon>Betaproteobacteria</taxon>
        <taxon>Burkholderiales</taxon>
        <taxon>Oxalobacteraceae</taxon>
        <taxon>Telluria group</taxon>
        <taxon>Massilia</taxon>
    </lineage>
</organism>
<accession>A0A7L9UD87</accession>
<sequence length="195" mass="20414">MSINAARQRGVTMVELIMFMVIVSIALAGILQVMRMTTANSADPLRRKQALMIAEALLEEVRQAGFTYCDPTSSNADTAQKTADCVLKEDFGIEPGTSALRPFDNVNDYGAPAGAAVASFNDGTGALADALGRRMDVTGYSATVAVIPAALGDIPAGAGADSDALRIRVTVSFAGDVPVVLDGYRARYAPIPRSE</sequence>
<keyword evidence="1" id="KW-1133">Transmembrane helix</keyword>
<dbReference type="KEGG" id="mlir:LPB04_19600"/>
<feature type="transmembrane region" description="Helical" evidence="1">
    <location>
        <begin position="12"/>
        <end position="34"/>
    </location>
</feature>
<name>A0A7L9UD87_9BURK</name>